<accession>A0A8S1MA64</accession>
<evidence type="ECO:0000256" key="6">
    <source>
        <dbReference type="ARBA" id="ARBA00022741"/>
    </source>
</evidence>
<feature type="transmembrane region" description="Helical" evidence="10">
    <location>
        <begin position="233"/>
        <end position="260"/>
    </location>
</feature>
<dbReference type="GO" id="GO:0016020">
    <property type="term" value="C:membrane"/>
    <property type="evidence" value="ECO:0007669"/>
    <property type="project" value="UniProtKB-SubCell"/>
</dbReference>
<dbReference type="PANTHER" id="PTHR19229:SF36">
    <property type="entry name" value="ATP-BINDING CASSETTE SUB-FAMILY A MEMBER 2"/>
    <property type="match status" value="1"/>
</dbReference>
<feature type="domain" description="ABC transporter" evidence="11">
    <location>
        <begin position="323"/>
        <end position="542"/>
    </location>
</feature>
<dbReference type="CDD" id="cd03263">
    <property type="entry name" value="ABC_subfamily_A"/>
    <property type="match status" value="2"/>
</dbReference>
<feature type="transmembrane region" description="Helical" evidence="10">
    <location>
        <begin position="130"/>
        <end position="150"/>
    </location>
</feature>
<feature type="transmembrane region" description="Helical" evidence="10">
    <location>
        <begin position="718"/>
        <end position="740"/>
    </location>
</feature>
<evidence type="ECO:0000313" key="12">
    <source>
        <dbReference type="EMBL" id="CAD8075622.1"/>
    </source>
</evidence>
<dbReference type="InterPro" id="IPR003439">
    <property type="entry name" value="ABC_transporter-like_ATP-bd"/>
</dbReference>
<dbReference type="GO" id="GO:0005319">
    <property type="term" value="F:lipid transporter activity"/>
    <property type="evidence" value="ECO:0007669"/>
    <property type="project" value="TreeGrafter"/>
</dbReference>
<feature type="transmembrane region" description="Helical" evidence="10">
    <location>
        <begin position="802"/>
        <end position="824"/>
    </location>
</feature>
<gene>
    <name evidence="12" type="ORF">PSON_ATCC_30995.1.T0330322</name>
</gene>
<evidence type="ECO:0000256" key="7">
    <source>
        <dbReference type="ARBA" id="ARBA00022840"/>
    </source>
</evidence>
<feature type="transmembrane region" description="Helical" evidence="10">
    <location>
        <begin position="953"/>
        <end position="973"/>
    </location>
</feature>
<keyword evidence="9 10" id="KW-0472">Membrane</keyword>
<feature type="transmembrane region" description="Helical" evidence="10">
    <location>
        <begin position="836"/>
        <end position="859"/>
    </location>
</feature>
<keyword evidence="6" id="KW-0547">Nucleotide-binding</keyword>
<dbReference type="PANTHER" id="PTHR19229">
    <property type="entry name" value="ATP-BINDING CASSETTE TRANSPORTER SUBFAMILY A ABCA"/>
    <property type="match status" value="1"/>
</dbReference>
<name>A0A8S1MA64_9CILI</name>
<dbReference type="PROSITE" id="PS50893">
    <property type="entry name" value="ABC_TRANSPORTER_2"/>
    <property type="match status" value="2"/>
</dbReference>
<protein>
    <recommendedName>
        <fullName evidence="11">ABC transporter domain-containing protein</fullName>
    </recommendedName>
</protein>
<keyword evidence="8 10" id="KW-1133">Transmembrane helix</keyword>
<evidence type="ECO:0000313" key="13">
    <source>
        <dbReference type="Proteomes" id="UP000692954"/>
    </source>
</evidence>
<feature type="transmembrane region" description="Helical" evidence="10">
    <location>
        <begin position="871"/>
        <end position="895"/>
    </location>
</feature>
<feature type="transmembrane region" description="Helical" evidence="10">
    <location>
        <begin position="24"/>
        <end position="44"/>
    </location>
</feature>
<dbReference type="Pfam" id="PF00005">
    <property type="entry name" value="ABC_tran"/>
    <property type="match status" value="2"/>
</dbReference>
<feature type="transmembrane region" description="Helical" evidence="10">
    <location>
        <begin position="92"/>
        <end position="118"/>
    </location>
</feature>
<evidence type="ECO:0000256" key="9">
    <source>
        <dbReference type="ARBA" id="ARBA00023136"/>
    </source>
</evidence>
<dbReference type="Pfam" id="PF12698">
    <property type="entry name" value="ABC2_membrane_3"/>
    <property type="match status" value="2"/>
</dbReference>
<evidence type="ECO:0000256" key="1">
    <source>
        <dbReference type="ARBA" id="ARBA00004141"/>
    </source>
</evidence>
<feature type="domain" description="ABC transporter" evidence="11">
    <location>
        <begin position="1015"/>
        <end position="1247"/>
    </location>
</feature>
<evidence type="ECO:0000259" key="11">
    <source>
        <dbReference type="PROSITE" id="PS50893"/>
    </source>
</evidence>
<keyword evidence="4 10" id="KW-0812">Transmembrane</keyword>
<evidence type="ECO:0000256" key="3">
    <source>
        <dbReference type="ARBA" id="ARBA00022448"/>
    </source>
</evidence>
<dbReference type="SMART" id="SM00382">
    <property type="entry name" value="AAA"/>
    <property type="match status" value="2"/>
</dbReference>
<dbReference type="FunFam" id="3.40.50.300:FF:000335">
    <property type="entry name" value="ATP binding cassette subfamily A member 5"/>
    <property type="match status" value="1"/>
</dbReference>
<organism evidence="12 13">
    <name type="scientific">Paramecium sonneborni</name>
    <dbReference type="NCBI Taxonomy" id="65129"/>
    <lineage>
        <taxon>Eukaryota</taxon>
        <taxon>Sar</taxon>
        <taxon>Alveolata</taxon>
        <taxon>Ciliophora</taxon>
        <taxon>Intramacronucleata</taxon>
        <taxon>Oligohymenophorea</taxon>
        <taxon>Peniculida</taxon>
        <taxon>Parameciidae</taxon>
        <taxon>Paramecium</taxon>
    </lineage>
</organism>
<feature type="transmembrane region" description="Helical" evidence="10">
    <location>
        <begin position="162"/>
        <end position="180"/>
    </location>
</feature>
<evidence type="ECO:0000256" key="2">
    <source>
        <dbReference type="ARBA" id="ARBA00008869"/>
    </source>
</evidence>
<feature type="transmembrane region" description="Helical" evidence="10">
    <location>
        <begin position="902"/>
        <end position="924"/>
    </location>
</feature>
<evidence type="ECO:0000256" key="10">
    <source>
        <dbReference type="SAM" id="Phobius"/>
    </source>
</evidence>
<keyword evidence="5" id="KW-0677">Repeat</keyword>
<dbReference type="GO" id="GO:0005524">
    <property type="term" value="F:ATP binding"/>
    <property type="evidence" value="ECO:0007669"/>
    <property type="project" value="UniProtKB-KW"/>
</dbReference>
<dbReference type="InterPro" id="IPR026082">
    <property type="entry name" value="ABCA"/>
</dbReference>
<reference evidence="12" key="1">
    <citation type="submission" date="2021-01" db="EMBL/GenBank/DDBJ databases">
        <authorList>
            <consortium name="Genoscope - CEA"/>
            <person name="William W."/>
        </authorList>
    </citation>
    <scope>NUCLEOTIDE SEQUENCE</scope>
</reference>
<dbReference type="GO" id="GO:0016887">
    <property type="term" value="F:ATP hydrolysis activity"/>
    <property type="evidence" value="ECO:0007669"/>
    <property type="project" value="InterPro"/>
</dbReference>
<keyword evidence="13" id="KW-1185">Reference proteome</keyword>
<feature type="transmembrane region" description="Helical" evidence="10">
    <location>
        <begin position="192"/>
        <end position="212"/>
    </location>
</feature>
<keyword evidence="3" id="KW-0813">Transport</keyword>
<evidence type="ECO:0000256" key="4">
    <source>
        <dbReference type="ARBA" id="ARBA00022692"/>
    </source>
</evidence>
<dbReference type="InterPro" id="IPR003593">
    <property type="entry name" value="AAA+_ATPase"/>
</dbReference>
<evidence type="ECO:0000256" key="8">
    <source>
        <dbReference type="ARBA" id="ARBA00022989"/>
    </source>
</evidence>
<comment type="caution">
    <text evidence="12">The sequence shown here is derived from an EMBL/GenBank/DDBJ whole genome shotgun (WGS) entry which is preliminary data.</text>
</comment>
<comment type="similarity">
    <text evidence="2">Belongs to the ABC transporter superfamily. ABCA family.</text>
</comment>
<dbReference type="OrthoDB" id="8061355at2759"/>
<proteinExistence type="inferred from homology"/>
<dbReference type="GO" id="GO:0140359">
    <property type="term" value="F:ABC-type transporter activity"/>
    <property type="evidence" value="ECO:0007669"/>
    <property type="project" value="InterPro"/>
</dbReference>
<evidence type="ECO:0000256" key="5">
    <source>
        <dbReference type="ARBA" id="ARBA00022737"/>
    </source>
</evidence>
<feature type="transmembrane region" description="Helical" evidence="10">
    <location>
        <begin position="761"/>
        <end position="782"/>
    </location>
</feature>
<dbReference type="Proteomes" id="UP000692954">
    <property type="component" value="Unassembled WGS sequence"/>
</dbReference>
<keyword evidence="7" id="KW-0067">ATP-binding</keyword>
<dbReference type="EMBL" id="CAJJDN010000033">
    <property type="protein sequence ID" value="CAD8075622.1"/>
    <property type="molecule type" value="Genomic_DNA"/>
</dbReference>
<dbReference type="InterPro" id="IPR013525">
    <property type="entry name" value="ABC2_TM"/>
</dbReference>
<sequence length="1341" mass="156238">MTKWHQICNLVKKNLLISQRNKEFLIESILPIIVAFILSLKVQIKGIYQLMPLLYSLALTLTQRSMLIKMVEEKSKKYKKYQKIMGMNDNSYLIGWIITGYIKIGISLLVFELCWYISNMIFQIEWDEEFQVSFISMLLSYILFAFAAINQNFFLSSLFNETKVAIQMLTFIQIAFTFNIYFSLLENVANNIIFYVIITLISPQCGIAFSYISSMNSQNVNNISRIYEFPFKIISNTYSVQIAGLQLGVQLIIYFLLFLYCEQVIPTENGIAKHPLFIFGIQQKNRVQVMVNNEARLNVNNSETFQSSAIYAEDNKMNEQPSIIIQNLLKKFGELNAINNLSLQFYEQQIFCLLGHNGAGKRMIQKTSGQIIMYGMNLDNQLSEIRQLQGLFIQKDCLYNDLTVKEHLQYISGIKGRINKEEMILIMKQTELIDEQNKKVKELSGGSKRKLSIAMTLVGDSKIILLDEPTSGLDTYTKRSIWDILKRIKENKRTIILTTHHLEEVEILANRIGIMSQGQLLAVGSLDYIKRKFGVGYNLKLSFENLNIRNLIIENVQKKIPNCFLETKYSNNNKLVFNIPFSLKGKLSDLFYKLEALDVQIGLEMKTLEDVYVKIEFEDDIKIGIYDSQLNDVRNSELKIIELNNEEQKEFQKQYQDIIEKDEITDINNQVQLFQDEKSLFLDVPQCLQNKSTYKLASQILAIFLRRYYTFIRTNDNYFSIIIAMQTFILGISLVAGINFDPNIYIKNYEEIVEFYKISQIASFSILAFCINATIYISQPVLEKETYLKQILIGMGCRSFTYWFGTFIFDYLIYICFVAFFYIISAIFKLDIAFKYLQTGLSCYILFGFNYILFAYLMGYLYKSFKKALKFYSIFCFFAHIVLPYILITFLDYFYQKFNNQIAFILIYIIQLLFLLVSPFYTFFEALKFLSDNLDQIYESYLYSTPQLIQRTYIFQLFMLGQIIIQIYILYLIEQKGFSQSQGNYNTQLIQTDQLEQEVIDEKIRIENSNKQDPIVCKNLEKEYIQNKPTLQQLTFGVKKGEIFGIVGPNGSGKSTLMNIFTGINSPSKGLILINGVELNQRNKKIMQHVGICPQFNCLWQNLTPLEHLQLFGRIKGLSGKDLKSTVKYFIKTMQLDQFSNTKVGQLRGENKRKLCIADALIGGSDIIFLDEPSKGIDPISRRFLFNIILRNISIRNCSVIMTTNTIEEAESFSHRMGIMIAGQFKCLGSPQYLRQKYSKGYQIQIKHNNLNSDQIQEIAMIVVKMFPKSSRMEDKRTGFIIFQFEDEEFSFFKTYQFFEKLINEKIIEDFQITQNSLENKFIHLSKIQQEINKIQRLIFD</sequence>
<comment type="subcellular location">
    <subcellularLocation>
        <location evidence="1">Membrane</location>
        <topology evidence="1">Multi-pass membrane protein</topology>
    </subcellularLocation>
</comment>